<dbReference type="PANTHER" id="PTHR30569:SF0">
    <property type="entry name" value="CYTOSINE PERMEASE"/>
    <property type="match status" value="1"/>
</dbReference>
<evidence type="ECO:0000256" key="5">
    <source>
        <dbReference type="ARBA" id="ARBA00023136"/>
    </source>
</evidence>
<feature type="transmembrane region" description="Helical" evidence="6">
    <location>
        <begin position="166"/>
        <end position="185"/>
    </location>
</feature>
<feature type="transmembrane region" description="Helical" evidence="6">
    <location>
        <begin position="56"/>
        <end position="79"/>
    </location>
</feature>
<dbReference type="EMBL" id="CP041372">
    <property type="protein sequence ID" value="QKS71151.1"/>
    <property type="molecule type" value="Genomic_DNA"/>
</dbReference>
<dbReference type="Gene3D" id="1.10.4160.10">
    <property type="entry name" value="Hydantoin permease"/>
    <property type="match status" value="1"/>
</dbReference>
<dbReference type="GO" id="GO:0015209">
    <property type="term" value="F:cytosine transmembrane transporter activity"/>
    <property type="evidence" value="ECO:0007669"/>
    <property type="project" value="InterPro"/>
</dbReference>
<organism evidence="7 8">
    <name type="scientific">Paenalkalicoccus suaedae</name>
    <dbReference type="NCBI Taxonomy" id="2592382"/>
    <lineage>
        <taxon>Bacteria</taxon>
        <taxon>Bacillati</taxon>
        <taxon>Bacillota</taxon>
        <taxon>Bacilli</taxon>
        <taxon>Bacillales</taxon>
        <taxon>Bacillaceae</taxon>
        <taxon>Paenalkalicoccus</taxon>
    </lineage>
</organism>
<accession>A0A859FE44</accession>
<keyword evidence="8" id="KW-1185">Reference proteome</keyword>
<dbReference type="AlphaFoldDB" id="A0A859FE44"/>
<evidence type="ECO:0000256" key="6">
    <source>
        <dbReference type="SAM" id="Phobius"/>
    </source>
</evidence>
<feature type="transmembrane region" description="Helical" evidence="6">
    <location>
        <begin position="139"/>
        <end position="159"/>
    </location>
</feature>
<evidence type="ECO:0000256" key="2">
    <source>
        <dbReference type="ARBA" id="ARBA00008974"/>
    </source>
</evidence>
<protein>
    <submittedName>
        <fullName evidence="7">Cytosine permease</fullName>
    </submittedName>
</protein>
<feature type="transmembrane region" description="Helical" evidence="6">
    <location>
        <begin position="402"/>
        <end position="419"/>
    </location>
</feature>
<feature type="transmembrane region" description="Helical" evidence="6">
    <location>
        <begin position="238"/>
        <end position="258"/>
    </location>
</feature>
<feature type="transmembrane region" description="Helical" evidence="6">
    <location>
        <begin position="341"/>
        <end position="363"/>
    </location>
</feature>
<evidence type="ECO:0000313" key="8">
    <source>
        <dbReference type="Proteomes" id="UP000318138"/>
    </source>
</evidence>
<feature type="transmembrane region" description="Helical" evidence="6">
    <location>
        <begin position="28"/>
        <end position="50"/>
    </location>
</feature>
<evidence type="ECO:0000256" key="1">
    <source>
        <dbReference type="ARBA" id="ARBA00004141"/>
    </source>
</evidence>
<dbReference type="RefSeq" id="WP_176009187.1">
    <property type="nucleotide sequence ID" value="NZ_CP041372.2"/>
</dbReference>
<comment type="similarity">
    <text evidence="2">Belongs to the purine-cytosine permease (2.A.39) family.</text>
</comment>
<dbReference type="InterPro" id="IPR030191">
    <property type="entry name" value="CodB"/>
</dbReference>
<dbReference type="Pfam" id="PF02133">
    <property type="entry name" value="Transp_cyt_pur"/>
    <property type="match status" value="1"/>
</dbReference>
<gene>
    <name evidence="7" type="ORF">FLK61_31035</name>
</gene>
<dbReference type="PANTHER" id="PTHR30569">
    <property type="entry name" value="CYTOSINE TRANSPORTER CODB"/>
    <property type="match status" value="1"/>
</dbReference>
<evidence type="ECO:0000256" key="3">
    <source>
        <dbReference type="ARBA" id="ARBA00022692"/>
    </source>
</evidence>
<dbReference type="GO" id="GO:0005886">
    <property type="term" value="C:plasma membrane"/>
    <property type="evidence" value="ECO:0007669"/>
    <property type="project" value="TreeGrafter"/>
</dbReference>
<feature type="transmembrane region" description="Helical" evidence="6">
    <location>
        <begin position="315"/>
        <end position="335"/>
    </location>
</feature>
<evidence type="ECO:0000256" key="4">
    <source>
        <dbReference type="ARBA" id="ARBA00022989"/>
    </source>
</evidence>
<keyword evidence="4 6" id="KW-1133">Transmembrane helix</keyword>
<feature type="transmembrane region" description="Helical" evidence="6">
    <location>
        <begin position="205"/>
        <end position="226"/>
    </location>
</feature>
<comment type="subcellular location">
    <subcellularLocation>
        <location evidence="1">Membrane</location>
        <topology evidence="1">Multi-pass membrane protein</topology>
    </subcellularLocation>
</comment>
<dbReference type="Proteomes" id="UP000318138">
    <property type="component" value="Chromosome"/>
</dbReference>
<reference evidence="8" key="1">
    <citation type="submission" date="2019-07" db="EMBL/GenBank/DDBJ databases">
        <title>Bacillus alkalisoli sp. nov. isolated from saline soil.</title>
        <authorList>
            <person name="Sun J.-Q."/>
            <person name="Xu L."/>
        </authorList>
    </citation>
    <scope>NUCLEOTIDE SEQUENCE [LARGE SCALE GENOMIC DNA]</scope>
    <source>
        <strain evidence="8">M4U3P1</strain>
    </source>
</reference>
<proteinExistence type="inferred from homology"/>
<keyword evidence="5 6" id="KW-0472">Membrane</keyword>
<sequence>MRAIAPKLERIGLEPVPTSSKTTTASEYIVMQTAIAVNAGNMLVPALAVMQGGLSFQMAVLSTVIGAVTAFFFVSLLAIPGAKYGLPAQYLMRSIFGIKGAMYLSSPIRTLTSLYWFAVQTIGGAYVIRELLARFGIELPLPLLTASLGIVMVTVALVGFQAMKRFTKLSMPILLMSIASMLWILSSQEATGISHSSETSVSVMLFYASLAFVQYVSGVSSSADLARYAKSPKHAFTGIYIGNSLGFLLTAILGAYTATLTNDWNPFVQVSALSGTAVSILIFTAAVCSMLIINVNNAYTGGYSLLNSLPQLKRITSVLIFGGVAVLLSSFPRIVEQAESFISLLGAFIIPLAAVVVTDFLVIKKGKIEVEHLKDSQRSMNKIALITVVGGFFVYLLLPASIAPGFIVFILCGIAYYILQTKR</sequence>
<evidence type="ECO:0000313" key="7">
    <source>
        <dbReference type="EMBL" id="QKS71151.1"/>
    </source>
</evidence>
<dbReference type="InterPro" id="IPR001248">
    <property type="entry name" value="Pur-cyt_permease"/>
</dbReference>
<feature type="transmembrane region" description="Helical" evidence="6">
    <location>
        <begin position="270"/>
        <end position="295"/>
    </location>
</feature>
<keyword evidence="3 6" id="KW-0812">Transmembrane</keyword>
<dbReference type="KEGG" id="psua:FLK61_31035"/>
<name>A0A859FE44_9BACI</name>